<dbReference type="Proteomes" id="UP000501780">
    <property type="component" value="Chromosome"/>
</dbReference>
<dbReference type="EMBL" id="CP050831">
    <property type="protein sequence ID" value="QIU97537.1"/>
    <property type="molecule type" value="Genomic_DNA"/>
</dbReference>
<evidence type="ECO:0000313" key="1">
    <source>
        <dbReference type="EMBL" id="QIU97537.1"/>
    </source>
</evidence>
<proteinExistence type="predicted"/>
<dbReference type="SUPFAM" id="SSF52540">
    <property type="entry name" value="P-loop containing nucleoside triphosphate hydrolases"/>
    <property type="match status" value="1"/>
</dbReference>
<dbReference type="InterPro" id="IPR027417">
    <property type="entry name" value="P-loop_NTPase"/>
</dbReference>
<reference evidence="1 2" key="1">
    <citation type="submission" date="2020-03" db="EMBL/GenBank/DDBJ databases">
        <title>Genomic analysis of Bacteroides faecium CBA7301.</title>
        <authorList>
            <person name="Kim J."/>
            <person name="Roh S.W."/>
        </authorList>
    </citation>
    <scope>NUCLEOTIDE SEQUENCE [LARGE SCALE GENOMIC DNA]</scope>
    <source>
        <strain evidence="1 2">CBA7301</strain>
    </source>
</reference>
<dbReference type="Gene3D" id="3.40.50.300">
    <property type="entry name" value="P-loop containing nucleotide triphosphate hydrolases"/>
    <property type="match status" value="1"/>
</dbReference>
<evidence type="ECO:0000313" key="2">
    <source>
        <dbReference type="Proteomes" id="UP000501780"/>
    </source>
</evidence>
<keyword evidence="2" id="KW-1185">Reference proteome</keyword>
<keyword evidence="1" id="KW-0547">Nucleotide-binding</keyword>
<protein>
    <submittedName>
        <fullName evidence="1">ATP-binding protein</fullName>
    </submittedName>
</protein>
<gene>
    <name evidence="1" type="ORF">BacF7301_16245</name>
</gene>
<organism evidence="1 2">
    <name type="scientific">Bacteroides faecium</name>
    <dbReference type="NCBI Taxonomy" id="2715212"/>
    <lineage>
        <taxon>Bacteria</taxon>
        <taxon>Pseudomonadati</taxon>
        <taxon>Bacteroidota</taxon>
        <taxon>Bacteroidia</taxon>
        <taxon>Bacteroidales</taxon>
        <taxon>Bacteroidaceae</taxon>
        <taxon>Bacteroides</taxon>
    </lineage>
</organism>
<dbReference type="KEGG" id="bfc:BacF7301_16245"/>
<accession>A0A6H0KYK4</accession>
<name>A0A6H0KYK4_9BACE</name>
<keyword evidence="1" id="KW-0067">ATP-binding</keyword>
<sequence length="165" mass="18849">MNELFLYLIKGSEKLDGNKGLLLYGPVGTGKSTILKIVQLYDRYSNGKDETGYYLSGGFPIESATFISNQYTRKGVDGISKYDGLNGIALGIDEVGKEPRVKYFGSEMDIIQYILQSRYDNRRICKTFMTTNMQPEEFEPKYGEYIADRINEMFNVIEIKGKSRR</sequence>
<dbReference type="AlphaFoldDB" id="A0A6H0KYK4"/>
<dbReference type="GO" id="GO:0005524">
    <property type="term" value="F:ATP binding"/>
    <property type="evidence" value="ECO:0007669"/>
    <property type="project" value="UniProtKB-KW"/>
</dbReference>